<feature type="compositionally biased region" description="Basic residues" evidence="4">
    <location>
        <begin position="1"/>
        <end position="12"/>
    </location>
</feature>
<gene>
    <name evidence="6" type="ORF">DR999_PMT12349</name>
</gene>
<dbReference type="AlphaFoldDB" id="A0A4D9EB44"/>
<evidence type="ECO:0000256" key="4">
    <source>
        <dbReference type="SAM" id="MobiDB-lite"/>
    </source>
</evidence>
<feature type="region of interest" description="Disordered" evidence="4">
    <location>
        <begin position="96"/>
        <end position="118"/>
    </location>
</feature>
<dbReference type="Gene3D" id="3.30.870.10">
    <property type="entry name" value="Endonuclease Chain A"/>
    <property type="match status" value="1"/>
</dbReference>
<reference evidence="6 7" key="2">
    <citation type="submission" date="2019-04" db="EMBL/GenBank/DDBJ databases">
        <title>The genome sequence of big-headed turtle.</title>
        <authorList>
            <person name="Gong S."/>
        </authorList>
    </citation>
    <scope>NUCLEOTIDE SEQUENCE [LARGE SCALE GENOMIC DNA]</scope>
    <source>
        <strain evidence="6">DO16091913</strain>
        <tissue evidence="6">Muscle</tissue>
    </source>
</reference>
<comment type="caution">
    <text evidence="6">The sequence shown here is derived from an EMBL/GenBank/DDBJ whole genome shotgun (WGS) entry which is preliminary data.</text>
</comment>
<dbReference type="GO" id="GO:0007165">
    <property type="term" value="P:signal transduction"/>
    <property type="evidence" value="ECO:0007669"/>
    <property type="project" value="TreeGrafter"/>
</dbReference>
<dbReference type="InterPro" id="IPR012461">
    <property type="entry name" value="SACK1"/>
</dbReference>
<feature type="region of interest" description="Disordered" evidence="4">
    <location>
        <begin position="1"/>
        <end position="25"/>
    </location>
</feature>
<keyword evidence="7" id="KW-1185">Reference proteome</keyword>
<comment type="similarity">
    <text evidence="2">Belongs to the FAM83 family.</text>
</comment>
<dbReference type="PANTHER" id="PTHR16181:SF29">
    <property type="entry name" value="PROTEIN FAM83A-RELATED"/>
    <property type="match status" value="1"/>
</dbReference>
<proteinExistence type="inferred from homology"/>
<name>A0A4D9EB44_9SAUR</name>
<dbReference type="EMBL" id="QXTE01000121">
    <property type="protein sequence ID" value="TFK05098.1"/>
    <property type="molecule type" value="Genomic_DNA"/>
</dbReference>
<evidence type="ECO:0000256" key="1">
    <source>
        <dbReference type="ARBA" id="ARBA00004496"/>
    </source>
</evidence>
<dbReference type="Pfam" id="PF07894">
    <property type="entry name" value="SACK1"/>
    <property type="match status" value="1"/>
</dbReference>
<dbReference type="InterPro" id="IPR050944">
    <property type="entry name" value="FAM83"/>
</dbReference>
<keyword evidence="6" id="KW-0378">Hydrolase</keyword>
<accession>A0A4D9EB44</accession>
<dbReference type="PANTHER" id="PTHR16181">
    <property type="entry name" value="PROTEIN FAM83A-RELATED"/>
    <property type="match status" value="1"/>
</dbReference>
<dbReference type="OrthoDB" id="9944987at2759"/>
<dbReference type="GO" id="GO:0016787">
    <property type="term" value="F:hydrolase activity"/>
    <property type="evidence" value="ECO:0007669"/>
    <property type="project" value="UniProtKB-KW"/>
</dbReference>
<organism evidence="6 7">
    <name type="scientific">Platysternon megacephalum</name>
    <name type="common">big-headed turtle</name>
    <dbReference type="NCBI Taxonomy" id="55544"/>
    <lineage>
        <taxon>Eukaryota</taxon>
        <taxon>Metazoa</taxon>
        <taxon>Chordata</taxon>
        <taxon>Craniata</taxon>
        <taxon>Vertebrata</taxon>
        <taxon>Euteleostomi</taxon>
        <taxon>Archelosauria</taxon>
        <taxon>Testudinata</taxon>
        <taxon>Testudines</taxon>
        <taxon>Cryptodira</taxon>
        <taxon>Durocryptodira</taxon>
        <taxon>Testudinoidea</taxon>
        <taxon>Platysternidae</taxon>
        <taxon>Platysternon</taxon>
    </lineage>
</organism>
<sequence length="604" mass="67303">MFSHHVQARSRFQRGSGDSPGVSGPLRSRLEELKKLWWRKPIPLVLQHSETARLAVDAFLEQGEPGYLQAIAEEQELPFLSPLDMDYMSQHRSQSILEPNARKGHETEPKEGDSEDRASLLSELSSGTYFPLLSDMQPPELELGWPVIPLATGYGQTQASVYFQRNKANNIKDLLRCLISRAKTVIAVIMDLFTDMEIFCDLMEASSRRRVSVYLILDEKYLKYFIEMCSKMGLNKDHFPNMRVRCVSGDTYYSKAGKKFEGQVLEKFVLIDCDHVLAGTYSFTWLCSQAHTCFVTHFQGKVVEDFDREFRSLYVESKPVPGFCTPEAGTSSTSPHSSAGNFQSLLKSAQTNEAETTSHASSLSNSSIESIKMSPFLKNSTYNVLHEKQDLGPGFTSEKRKEAIGSIKPSASKQHSEMSNSSHSTSAKFKPALYDKPNPKSQQASLQPVSFPILSCSEPSHLENKALAKTENDQLLHHSAIRQGPNLQPPSENTGTNGANTKQKAPSDVSSGKAIESSSKICRNERTLTLGHSKLDLIIQYNQLKRERTAAVPSSARLGDEVPKENSCTIHRDEKTLTLGHSKLDLITSYNKSKPKQISSRFGP</sequence>
<comment type="subcellular location">
    <subcellularLocation>
        <location evidence="1">Cytoplasm</location>
    </subcellularLocation>
</comment>
<feature type="region of interest" description="Disordered" evidence="4">
    <location>
        <begin position="389"/>
        <end position="446"/>
    </location>
</feature>
<dbReference type="STRING" id="55544.A0A4D9EB44"/>
<dbReference type="GO" id="GO:0019901">
    <property type="term" value="F:protein kinase binding"/>
    <property type="evidence" value="ECO:0007669"/>
    <property type="project" value="TreeGrafter"/>
</dbReference>
<protein>
    <submittedName>
        <fullName evidence="6">Inactive ubiquitin carboxyl-terminal hydrolase 54</fullName>
    </submittedName>
</protein>
<feature type="region of interest" description="Disordered" evidence="4">
    <location>
        <begin position="482"/>
        <end position="517"/>
    </location>
</feature>
<evidence type="ECO:0000256" key="2">
    <source>
        <dbReference type="ARBA" id="ARBA00006937"/>
    </source>
</evidence>
<evidence type="ECO:0000256" key="3">
    <source>
        <dbReference type="ARBA" id="ARBA00022490"/>
    </source>
</evidence>
<dbReference type="Proteomes" id="UP000297703">
    <property type="component" value="Unassembled WGS sequence"/>
</dbReference>
<keyword evidence="3" id="KW-0963">Cytoplasm</keyword>
<dbReference type="SUPFAM" id="SSF56024">
    <property type="entry name" value="Phospholipase D/nuclease"/>
    <property type="match status" value="1"/>
</dbReference>
<reference evidence="6 7" key="1">
    <citation type="submission" date="2019-04" db="EMBL/GenBank/DDBJ databases">
        <title>Draft genome of the big-headed turtle Platysternon megacephalum.</title>
        <authorList>
            <person name="Gong S."/>
        </authorList>
    </citation>
    <scope>NUCLEOTIDE SEQUENCE [LARGE SCALE GENOMIC DNA]</scope>
    <source>
        <strain evidence="6">DO16091913</strain>
        <tissue evidence="6">Muscle</tissue>
    </source>
</reference>
<dbReference type="FunFam" id="3.30.870.10:FF:000004">
    <property type="entry name" value="protein FAM83H isoform X2"/>
    <property type="match status" value="1"/>
</dbReference>
<feature type="compositionally biased region" description="Polar residues" evidence="4">
    <location>
        <begin position="485"/>
        <end position="517"/>
    </location>
</feature>
<evidence type="ECO:0000313" key="7">
    <source>
        <dbReference type="Proteomes" id="UP000297703"/>
    </source>
</evidence>
<feature type="domain" description="Scaffolding anchor of CK1" evidence="5">
    <location>
        <begin position="38"/>
        <end position="319"/>
    </location>
</feature>
<dbReference type="GO" id="GO:0005737">
    <property type="term" value="C:cytoplasm"/>
    <property type="evidence" value="ECO:0007669"/>
    <property type="project" value="UniProtKB-SubCell"/>
</dbReference>
<feature type="compositionally biased region" description="Low complexity" evidence="4">
    <location>
        <begin position="417"/>
        <end position="426"/>
    </location>
</feature>
<evidence type="ECO:0000313" key="6">
    <source>
        <dbReference type="EMBL" id="TFK05098.1"/>
    </source>
</evidence>
<evidence type="ECO:0000259" key="5">
    <source>
        <dbReference type="Pfam" id="PF07894"/>
    </source>
</evidence>
<feature type="compositionally biased region" description="Basic and acidic residues" evidence="4">
    <location>
        <begin position="100"/>
        <end position="118"/>
    </location>
</feature>